<keyword evidence="1" id="KW-0472">Membrane</keyword>
<dbReference type="RefSeq" id="WP_377336279.1">
    <property type="nucleotide sequence ID" value="NZ_JBHSGB010000017.1"/>
</dbReference>
<feature type="transmembrane region" description="Helical" evidence="1">
    <location>
        <begin position="41"/>
        <end position="61"/>
    </location>
</feature>
<dbReference type="PANTHER" id="PTHR42709">
    <property type="entry name" value="ALKALINE PHOSPHATASE LIKE PROTEIN"/>
    <property type="match status" value="1"/>
</dbReference>
<dbReference type="PANTHER" id="PTHR42709:SF4">
    <property type="entry name" value="INNER MEMBRANE PROTEIN YQAA"/>
    <property type="match status" value="1"/>
</dbReference>
<dbReference type="InterPro" id="IPR051311">
    <property type="entry name" value="DedA_domain"/>
</dbReference>
<keyword evidence="1" id="KW-1133">Transmembrane helix</keyword>
<feature type="transmembrane region" description="Helical" evidence="1">
    <location>
        <begin position="122"/>
        <end position="141"/>
    </location>
</feature>
<feature type="transmembrane region" description="Helical" evidence="1">
    <location>
        <begin position="97"/>
        <end position="115"/>
    </location>
</feature>
<keyword evidence="1" id="KW-0812">Transmembrane</keyword>
<organism evidence="2 3">
    <name type="scientific">Rheinheimera marina</name>
    <dbReference type="NCBI Taxonomy" id="1774958"/>
    <lineage>
        <taxon>Bacteria</taxon>
        <taxon>Pseudomonadati</taxon>
        <taxon>Pseudomonadota</taxon>
        <taxon>Gammaproteobacteria</taxon>
        <taxon>Chromatiales</taxon>
        <taxon>Chromatiaceae</taxon>
        <taxon>Rheinheimera</taxon>
    </lineage>
</organism>
<comment type="caution">
    <text evidence="2">The sequence shown here is derived from an EMBL/GenBank/DDBJ whole genome shotgun (WGS) entry which is preliminary data.</text>
</comment>
<proteinExistence type="predicted"/>
<sequence length="146" mass="16230">MWTELLAYASLAASAFVSATLLPFGSELVLLGLLQQGYPALLLWLLATLFNTLGSVLNWYLGGKLSLFQHKSWFPFTAGQMQRASAQFQRYGQLSLLFAWLPVLGDPLTLIAGTLGTRLRWFLLLVACGKGLRYAALIWLFPLEFS</sequence>
<gene>
    <name evidence="2" type="ORF">ACFO3I_17580</name>
</gene>
<evidence type="ECO:0000313" key="3">
    <source>
        <dbReference type="Proteomes" id="UP001595962"/>
    </source>
</evidence>
<name>A0ABV9JRC5_9GAMM</name>
<evidence type="ECO:0000313" key="2">
    <source>
        <dbReference type="EMBL" id="MFC4656833.1"/>
    </source>
</evidence>
<keyword evidence="3" id="KW-1185">Reference proteome</keyword>
<accession>A0ABV9JRC5</accession>
<protein>
    <submittedName>
        <fullName evidence="2">YqaA family protein</fullName>
    </submittedName>
</protein>
<dbReference type="Proteomes" id="UP001595962">
    <property type="component" value="Unassembled WGS sequence"/>
</dbReference>
<feature type="transmembrane region" description="Helical" evidence="1">
    <location>
        <begin position="6"/>
        <end position="34"/>
    </location>
</feature>
<evidence type="ECO:0000256" key="1">
    <source>
        <dbReference type="SAM" id="Phobius"/>
    </source>
</evidence>
<reference evidence="3" key="1">
    <citation type="journal article" date="2019" name="Int. J. Syst. Evol. Microbiol.">
        <title>The Global Catalogue of Microorganisms (GCM) 10K type strain sequencing project: providing services to taxonomists for standard genome sequencing and annotation.</title>
        <authorList>
            <consortium name="The Broad Institute Genomics Platform"/>
            <consortium name="The Broad Institute Genome Sequencing Center for Infectious Disease"/>
            <person name="Wu L."/>
            <person name="Ma J."/>
        </authorList>
    </citation>
    <scope>NUCLEOTIDE SEQUENCE [LARGE SCALE GENOMIC DNA]</scope>
    <source>
        <strain evidence="3">DT28</strain>
    </source>
</reference>
<dbReference type="EMBL" id="JBHSGB010000017">
    <property type="protein sequence ID" value="MFC4656833.1"/>
    <property type="molecule type" value="Genomic_DNA"/>
</dbReference>